<dbReference type="OrthoDB" id="10653463at2759"/>
<feature type="compositionally biased region" description="Polar residues" evidence="2">
    <location>
        <begin position="292"/>
        <end position="302"/>
    </location>
</feature>
<sequence length="743" mass="88173">MDIQELNNDQIYELVKELLPQLEQDIRKDVEQQMKQEYEERISRAADEIQQNALKELDSIFMEVQNETQKQFEEKLKELEDKEKELEEQFKNVETVVKEEVEQKVKQGFEEEKKALVQNIIDEINKQGFNEDIEIKIRDKLRLEYEEEIKKEMQKKEKQMKVNLQKKLDNERKQLEEFYKLEIKAKIDKEKKLLEKEKSELARLKSLKNVKLNKLEDEKNKIKSQLQDQEKNYKVIIDNLQNQIKDVSAQIERYRKDMNVKGILKNTQSQFNQNQSLQQEQQALGRSNINNLSYQEGKSPKNQYYQQQQYQQNSQIDKENNFVQPRKYSNNSGINQQGVLQDDIEFQKKYLSNSNKSPFLLTQTQNNLLEYQTGQLIQEQNQSAAFQNQIENRNLNDDVLNNFDPLSPPPSTYKKKFSALSNSGSKSQPGQLHLLGQQKSSLEIYNEYQKKQQQNNANMKNSNIQDNSMNEQELDGNTKDQQSRDRVNSCSNTQQQQQTNQINSENKGLNIGDSFCKKPEGDSLKDRMMKQKKHNLELKIQQNEQYYDKYIALESYLQQQFIEKIRATYNQKENITELIQNLIDAWNYRNISYAERIEFIGRLEYFQQDFDGVYTTLNTHYENLRNDILISQKIIEKMNYRESLLIQQYQQQQISQGQSVDPDQFDQIARLSARKVNQDIKSIDLEIISIIDEFQTIYKKAFTWQGFILKDLIEVELWEESQSAQSMSDIKSLIMQKLQNKLN</sequence>
<feature type="compositionally biased region" description="Polar residues" evidence="2">
    <location>
        <begin position="419"/>
        <end position="430"/>
    </location>
</feature>
<dbReference type="GeneID" id="7830319"/>
<feature type="region of interest" description="Disordered" evidence="2">
    <location>
        <begin position="292"/>
        <end position="314"/>
    </location>
</feature>
<feature type="coiled-coil region" evidence="1">
    <location>
        <begin position="28"/>
        <end position="103"/>
    </location>
</feature>
<dbReference type="EMBL" id="GG662460">
    <property type="protein sequence ID" value="EAR84409.2"/>
    <property type="molecule type" value="Genomic_DNA"/>
</dbReference>
<name>Q22GC2_TETTS</name>
<evidence type="ECO:0000313" key="4">
    <source>
        <dbReference type="Proteomes" id="UP000009168"/>
    </source>
</evidence>
<dbReference type="HOGENOM" id="CLU_324048_0_0_1"/>
<dbReference type="AlphaFoldDB" id="Q22GC2"/>
<evidence type="ECO:0000256" key="2">
    <source>
        <dbReference type="SAM" id="MobiDB-lite"/>
    </source>
</evidence>
<feature type="compositionally biased region" description="Low complexity" evidence="2">
    <location>
        <begin position="492"/>
        <end position="501"/>
    </location>
</feature>
<accession>Q22GC2</accession>
<feature type="compositionally biased region" description="Low complexity" evidence="2">
    <location>
        <begin position="303"/>
        <end position="312"/>
    </location>
</feature>
<feature type="compositionally biased region" description="Basic and acidic residues" evidence="2">
    <location>
        <begin position="476"/>
        <end position="487"/>
    </location>
</feature>
<keyword evidence="4" id="KW-1185">Reference proteome</keyword>
<organism evidence="3 4">
    <name type="scientific">Tetrahymena thermophila (strain SB210)</name>
    <dbReference type="NCBI Taxonomy" id="312017"/>
    <lineage>
        <taxon>Eukaryota</taxon>
        <taxon>Sar</taxon>
        <taxon>Alveolata</taxon>
        <taxon>Ciliophora</taxon>
        <taxon>Intramacronucleata</taxon>
        <taxon>Oligohymenophorea</taxon>
        <taxon>Hymenostomatida</taxon>
        <taxon>Tetrahymenina</taxon>
        <taxon>Tetrahymenidae</taxon>
        <taxon>Tetrahymena</taxon>
    </lineage>
</organism>
<protein>
    <submittedName>
        <fullName evidence="3">Uncharacterized protein</fullName>
    </submittedName>
</protein>
<feature type="coiled-coil region" evidence="1">
    <location>
        <begin position="142"/>
        <end position="257"/>
    </location>
</feature>
<dbReference type="eggNOG" id="ENOG502S2QP">
    <property type="taxonomic scope" value="Eukaryota"/>
</dbReference>
<dbReference type="STRING" id="312017.Q22GC2"/>
<feature type="region of interest" description="Disordered" evidence="2">
    <location>
        <begin position="397"/>
        <end position="431"/>
    </location>
</feature>
<evidence type="ECO:0000256" key="1">
    <source>
        <dbReference type="SAM" id="Coils"/>
    </source>
</evidence>
<gene>
    <name evidence="3" type="ORF">TTHERM_00704020</name>
</gene>
<feature type="compositionally biased region" description="Low complexity" evidence="2">
    <location>
        <begin position="451"/>
        <end position="465"/>
    </location>
</feature>
<dbReference type="InParanoid" id="Q22GC2"/>
<evidence type="ECO:0000313" key="3">
    <source>
        <dbReference type="EMBL" id="EAR84409.2"/>
    </source>
</evidence>
<proteinExistence type="predicted"/>
<dbReference type="RefSeq" id="XP_001032072.2">
    <property type="nucleotide sequence ID" value="XM_001032072.2"/>
</dbReference>
<reference evidence="4" key="1">
    <citation type="journal article" date="2006" name="PLoS Biol.">
        <title>Macronuclear genome sequence of the ciliate Tetrahymena thermophila, a model eukaryote.</title>
        <authorList>
            <person name="Eisen J.A."/>
            <person name="Coyne R.S."/>
            <person name="Wu M."/>
            <person name="Wu D."/>
            <person name="Thiagarajan M."/>
            <person name="Wortman J.R."/>
            <person name="Badger J.H."/>
            <person name="Ren Q."/>
            <person name="Amedeo P."/>
            <person name="Jones K.M."/>
            <person name="Tallon L.J."/>
            <person name="Delcher A.L."/>
            <person name="Salzberg S.L."/>
            <person name="Silva J.C."/>
            <person name="Haas B.J."/>
            <person name="Majoros W.H."/>
            <person name="Farzad M."/>
            <person name="Carlton J.M."/>
            <person name="Smith R.K. Jr."/>
            <person name="Garg J."/>
            <person name="Pearlman R.E."/>
            <person name="Karrer K.M."/>
            <person name="Sun L."/>
            <person name="Manning G."/>
            <person name="Elde N.C."/>
            <person name="Turkewitz A.P."/>
            <person name="Asai D.J."/>
            <person name="Wilkes D.E."/>
            <person name="Wang Y."/>
            <person name="Cai H."/>
            <person name="Collins K."/>
            <person name="Stewart B.A."/>
            <person name="Lee S.R."/>
            <person name="Wilamowska K."/>
            <person name="Weinberg Z."/>
            <person name="Ruzzo W.L."/>
            <person name="Wloga D."/>
            <person name="Gaertig J."/>
            <person name="Frankel J."/>
            <person name="Tsao C.-C."/>
            <person name="Gorovsky M.A."/>
            <person name="Keeling P.J."/>
            <person name="Waller R.F."/>
            <person name="Patron N.J."/>
            <person name="Cherry J.M."/>
            <person name="Stover N.A."/>
            <person name="Krieger C.J."/>
            <person name="del Toro C."/>
            <person name="Ryder H.F."/>
            <person name="Williamson S.C."/>
            <person name="Barbeau R.A."/>
            <person name="Hamilton E.P."/>
            <person name="Orias E."/>
        </authorList>
    </citation>
    <scope>NUCLEOTIDE SEQUENCE [LARGE SCALE GENOMIC DNA]</scope>
    <source>
        <strain evidence="4">SB210</strain>
    </source>
</reference>
<keyword evidence="1" id="KW-0175">Coiled coil</keyword>
<feature type="region of interest" description="Disordered" evidence="2">
    <location>
        <begin position="451"/>
        <end position="522"/>
    </location>
</feature>
<dbReference type="KEGG" id="tet:TTHERM_00704020"/>
<dbReference type="Proteomes" id="UP000009168">
    <property type="component" value="Unassembled WGS sequence"/>
</dbReference>